<dbReference type="InterPro" id="IPR036047">
    <property type="entry name" value="F-box-like_dom_sf"/>
</dbReference>
<proteinExistence type="predicted"/>
<dbReference type="Proteomes" id="UP000623467">
    <property type="component" value="Unassembled WGS sequence"/>
</dbReference>
<dbReference type="SUPFAM" id="SSF81383">
    <property type="entry name" value="F-box domain"/>
    <property type="match status" value="1"/>
</dbReference>
<dbReference type="SUPFAM" id="SSF69322">
    <property type="entry name" value="Tricorn protease domain 2"/>
    <property type="match status" value="1"/>
</dbReference>
<evidence type="ECO:0000313" key="2">
    <source>
        <dbReference type="Proteomes" id="UP000623467"/>
    </source>
</evidence>
<dbReference type="OrthoDB" id="3061096at2759"/>
<name>A0A8H6YDL1_9AGAR</name>
<keyword evidence="2" id="KW-1185">Reference proteome</keyword>
<sequence>MLFHDVDEDALVQILGFCDVYAILSFLRVNRSFRRLALSKQLWLSLVCDLSSRYFIPHSNTLHDCTTAQLIAKVKSLVCGPETWSPHSSIPPTLSFSKKFPAARHAQLLQGGRYVVMQLFSGELQCHDVLTGNCVWTRDGVDRFCASWDAHMLEDGHTAMFLFCINWQRLELSLVQVDFKTRHTDELFCFESNPSIGDCYRPTLSADFLAMALRNGNQRVIVVIDWRKCEYVLFDDSGYSDRSAKTRIAFVPGHIILASVASEPPNDQLILVYTLRSIMSHWRPLEELQHGTTFPAYNTCIRPEVISPFIVERLEHHNRVFRASSTIRGDTYTRLMLYTNPIRHGAYKLMVYASDTSQSSVANTFWDSFGGRGSGRAQGAVVFTYALNAGASGLAWTRVSAFATVPDHLNFPLSYAGYGLLSCGDPLDITTKIVDLRPTYARRLWTRRAAQAMRDVVGGLERADIPKPIVYWGRADFETGRNSCFLLALIVIR</sequence>
<protein>
    <recommendedName>
        <fullName evidence="3">F-box domain-containing protein</fullName>
    </recommendedName>
</protein>
<dbReference type="EMBL" id="JACAZH010000010">
    <property type="protein sequence ID" value="KAF7357212.1"/>
    <property type="molecule type" value="Genomic_DNA"/>
</dbReference>
<reference evidence="1" key="1">
    <citation type="submission" date="2020-05" db="EMBL/GenBank/DDBJ databases">
        <title>Mycena genomes resolve the evolution of fungal bioluminescence.</title>
        <authorList>
            <person name="Tsai I.J."/>
        </authorList>
    </citation>
    <scope>NUCLEOTIDE SEQUENCE</scope>
    <source>
        <strain evidence="1">160909Yilan</strain>
    </source>
</reference>
<evidence type="ECO:0008006" key="3">
    <source>
        <dbReference type="Google" id="ProtNLM"/>
    </source>
</evidence>
<dbReference type="AlphaFoldDB" id="A0A8H6YDL1"/>
<gene>
    <name evidence="1" type="ORF">MSAN_01316100</name>
</gene>
<evidence type="ECO:0000313" key="1">
    <source>
        <dbReference type="EMBL" id="KAF7357212.1"/>
    </source>
</evidence>
<organism evidence="1 2">
    <name type="scientific">Mycena sanguinolenta</name>
    <dbReference type="NCBI Taxonomy" id="230812"/>
    <lineage>
        <taxon>Eukaryota</taxon>
        <taxon>Fungi</taxon>
        <taxon>Dikarya</taxon>
        <taxon>Basidiomycota</taxon>
        <taxon>Agaricomycotina</taxon>
        <taxon>Agaricomycetes</taxon>
        <taxon>Agaricomycetidae</taxon>
        <taxon>Agaricales</taxon>
        <taxon>Marasmiineae</taxon>
        <taxon>Mycenaceae</taxon>
        <taxon>Mycena</taxon>
    </lineage>
</organism>
<comment type="caution">
    <text evidence="1">The sequence shown here is derived from an EMBL/GenBank/DDBJ whole genome shotgun (WGS) entry which is preliminary data.</text>
</comment>
<accession>A0A8H6YDL1</accession>